<name>A0A0D9QIS3_PLAFR</name>
<dbReference type="OrthoDB" id="26899at2759"/>
<dbReference type="InterPro" id="IPR004181">
    <property type="entry name" value="Znf_MIZ"/>
</dbReference>
<evidence type="ECO:0000256" key="7">
    <source>
        <dbReference type="ARBA" id="ARBA00022833"/>
    </source>
</evidence>
<dbReference type="EMBL" id="KQ001683">
    <property type="protein sequence ID" value="KJP86934.1"/>
    <property type="molecule type" value="Genomic_DNA"/>
</dbReference>
<keyword evidence="7" id="KW-0862">Zinc</keyword>
<keyword evidence="4" id="KW-0479">Metal-binding</keyword>
<dbReference type="GO" id="GO:0030915">
    <property type="term" value="C:Smc5-Smc6 complex"/>
    <property type="evidence" value="ECO:0007669"/>
    <property type="project" value="InterPro"/>
</dbReference>
<evidence type="ECO:0000256" key="1">
    <source>
        <dbReference type="ARBA" id="ARBA00004123"/>
    </source>
</evidence>
<evidence type="ECO:0000256" key="6">
    <source>
        <dbReference type="ARBA" id="ARBA00022786"/>
    </source>
</evidence>
<reference evidence="9 10" key="1">
    <citation type="submission" date="2014-03" db="EMBL/GenBank/DDBJ databases">
        <title>The Genome Sequence of Plasmodium fragile nilgiri.</title>
        <authorList>
            <consortium name="The Broad Institute Genomics Platform"/>
            <consortium name="The Broad Institute Genome Sequencing Center for Infectious Disease"/>
            <person name="Neafsey D."/>
            <person name="Duraisingh M."/>
            <person name="Young S.K."/>
            <person name="Zeng Q."/>
            <person name="Gargeya S."/>
            <person name="Abouelleil A."/>
            <person name="Alvarado L."/>
            <person name="Chapman S.B."/>
            <person name="Gainer-Dewar J."/>
            <person name="Goldberg J."/>
            <person name="Griggs A."/>
            <person name="Gujja S."/>
            <person name="Hansen M."/>
            <person name="Howarth C."/>
            <person name="Imamovic A."/>
            <person name="Larimer J."/>
            <person name="Pearson M."/>
            <person name="Poon T.W."/>
            <person name="Priest M."/>
            <person name="Roberts A."/>
            <person name="Saif S."/>
            <person name="Shea T."/>
            <person name="Sykes S."/>
            <person name="Wortman J."/>
            <person name="Nusbaum C."/>
            <person name="Birren B."/>
        </authorList>
    </citation>
    <scope>NUCLEOTIDE SEQUENCE [LARGE SCALE GENOMIC DNA]</scope>
    <source>
        <strain evidence="10">nilgiri</strain>
    </source>
</reference>
<dbReference type="CDD" id="cd16651">
    <property type="entry name" value="SPL-RING_NSE2"/>
    <property type="match status" value="1"/>
</dbReference>
<dbReference type="RefSeq" id="XP_012336483.1">
    <property type="nucleotide sequence ID" value="XM_012481060.1"/>
</dbReference>
<evidence type="ECO:0000313" key="10">
    <source>
        <dbReference type="Proteomes" id="UP000054561"/>
    </source>
</evidence>
<keyword evidence="5" id="KW-0863">Zinc-finger</keyword>
<dbReference type="Proteomes" id="UP000054561">
    <property type="component" value="Unassembled WGS sequence"/>
</dbReference>
<keyword evidence="8" id="KW-0539">Nucleus</keyword>
<dbReference type="UniPathway" id="UPA00886"/>
<evidence type="ECO:0000256" key="5">
    <source>
        <dbReference type="ARBA" id="ARBA00022771"/>
    </source>
</evidence>
<proteinExistence type="predicted"/>
<dbReference type="GO" id="GO:0000724">
    <property type="term" value="P:double-strand break repair via homologous recombination"/>
    <property type="evidence" value="ECO:0007669"/>
    <property type="project" value="InterPro"/>
</dbReference>
<protein>
    <recommendedName>
        <fullName evidence="11">SP-RING-type domain-containing protein</fullName>
    </recommendedName>
</protein>
<keyword evidence="6" id="KW-0833">Ubl conjugation pathway</keyword>
<dbReference type="PANTHER" id="PTHR21330">
    <property type="entry name" value="E3 SUMO-PROTEIN LIGASE NSE2"/>
    <property type="match status" value="1"/>
</dbReference>
<dbReference type="OMA" id="VNRYVKF"/>
<keyword evidence="3" id="KW-0808">Transferase</keyword>
<evidence type="ECO:0008006" key="11">
    <source>
        <dbReference type="Google" id="ProtNLM"/>
    </source>
</evidence>
<comment type="pathway">
    <text evidence="2">Protein modification; protein sumoylation.</text>
</comment>
<accession>A0A0D9QIS3</accession>
<comment type="subcellular location">
    <subcellularLocation>
        <location evidence="1">Nucleus</location>
    </subcellularLocation>
</comment>
<gene>
    <name evidence="9" type="ORF">AK88_03443</name>
</gene>
<evidence type="ECO:0000256" key="8">
    <source>
        <dbReference type="ARBA" id="ARBA00023242"/>
    </source>
</evidence>
<evidence type="ECO:0000256" key="4">
    <source>
        <dbReference type="ARBA" id="ARBA00022723"/>
    </source>
</evidence>
<sequence length="221" mass="26110">MFEQGDSSKEVKLVKQKKQNKALSGGEDELSQEDLIPSFQDIWDSLDKYDDEYTPSSEIQKYHNSLQKSLYNILFSIKYFHELNIDAQFLKLVNRYVKFKLQGHHQTDEKDISRLARFHLKNQKDDDEDELVVDEEVGVFPTKCPISQMPFENPVTQRQNKDTIECPIAACKKKVYKNSLHPDYEFLHHARYKKFRDNIAEAKEYFVNLRNDDSKGFDFVE</sequence>
<dbReference type="GO" id="GO:0005634">
    <property type="term" value="C:nucleus"/>
    <property type="evidence" value="ECO:0007669"/>
    <property type="project" value="UniProtKB-SubCell"/>
</dbReference>
<evidence type="ECO:0000256" key="3">
    <source>
        <dbReference type="ARBA" id="ARBA00022679"/>
    </source>
</evidence>
<dbReference type="GO" id="GO:0008270">
    <property type="term" value="F:zinc ion binding"/>
    <property type="evidence" value="ECO:0007669"/>
    <property type="project" value="UniProtKB-KW"/>
</dbReference>
<dbReference type="VEuPathDB" id="PlasmoDB:AK88_03443"/>
<evidence type="ECO:0000313" key="9">
    <source>
        <dbReference type="EMBL" id="KJP86934.1"/>
    </source>
</evidence>
<dbReference type="GO" id="GO:0061665">
    <property type="term" value="F:SUMO ligase activity"/>
    <property type="evidence" value="ECO:0007669"/>
    <property type="project" value="TreeGrafter"/>
</dbReference>
<organism evidence="9 10">
    <name type="scientific">Plasmodium fragile</name>
    <dbReference type="NCBI Taxonomy" id="5857"/>
    <lineage>
        <taxon>Eukaryota</taxon>
        <taxon>Sar</taxon>
        <taxon>Alveolata</taxon>
        <taxon>Apicomplexa</taxon>
        <taxon>Aconoidasida</taxon>
        <taxon>Haemosporida</taxon>
        <taxon>Plasmodiidae</taxon>
        <taxon>Plasmodium</taxon>
        <taxon>Plasmodium (Plasmodium)</taxon>
    </lineage>
</organism>
<dbReference type="AlphaFoldDB" id="A0A0D9QIS3"/>
<dbReference type="InterPro" id="IPR026846">
    <property type="entry name" value="Nse2(Mms21)"/>
</dbReference>
<dbReference type="GeneID" id="24268757"/>
<dbReference type="GO" id="GO:0016925">
    <property type="term" value="P:protein sumoylation"/>
    <property type="evidence" value="ECO:0007669"/>
    <property type="project" value="UniProtKB-UniPathway"/>
</dbReference>
<keyword evidence="10" id="KW-1185">Reference proteome</keyword>
<evidence type="ECO:0000256" key="2">
    <source>
        <dbReference type="ARBA" id="ARBA00004718"/>
    </source>
</evidence>
<dbReference type="PANTHER" id="PTHR21330:SF1">
    <property type="entry name" value="E3 SUMO-PROTEIN LIGASE NSE2"/>
    <property type="match status" value="1"/>
</dbReference>